<feature type="transmembrane region" description="Helical" evidence="5">
    <location>
        <begin position="60"/>
        <end position="78"/>
    </location>
</feature>
<comment type="subcellular location">
    <subcellularLocation>
        <location evidence="1">Membrane</location>
        <topology evidence="1">Multi-pass membrane protein</topology>
    </subcellularLocation>
</comment>
<keyword evidence="7" id="KW-0378">Hydrolase</keyword>
<dbReference type="GO" id="GO:0016020">
    <property type="term" value="C:membrane"/>
    <property type="evidence" value="ECO:0007669"/>
    <property type="project" value="UniProtKB-SubCell"/>
</dbReference>
<evidence type="ECO:0000256" key="2">
    <source>
        <dbReference type="ARBA" id="ARBA00022692"/>
    </source>
</evidence>
<feature type="transmembrane region" description="Helical" evidence="5">
    <location>
        <begin position="217"/>
        <end position="236"/>
    </location>
</feature>
<dbReference type="EMBL" id="WUUU01000159">
    <property type="protein sequence ID" value="MXR21844.1"/>
    <property type="molecule type" value="Genomic_DNA"/>
</dbReference>
<evidence type="ECO:0000313" key="8">
    <source>
        <dbReference type="Proteomes" id="UP000471521"/>
    </source>
</evidence>
<dbReference type="Proteomes" id="UP000471521">
    <property type="component" value="Unassembled WGS sequence"/>
</dbReference>
<proteinExistence type="predicted"/>
<gene>
    <name evidence="7" type="ORF">GRX66_14980</name>
</gene>
<accession>A0A6B0SJ58</accession>
<feature type="transmembrane region" description="Helical" evidence="5">
    <location>
        <begin position="31"/>
        <end position="53"/>
    </location>
</feature>
<sequence>MNVSPLLVVAATTLVTLVAAAAVPRFRRPGSLAHATPVGIVVGIAASVALDALDIWTAAAYVAVVTFVAAGIAVLRVGEGRAVVRRARTRLLFGVPWGSLLAAGGVVAFYLFAQFGAQNPRSPLVVPFVSWSYFYPFGTVTAAFAHASLGHVTGNVIATLALAPLAEYAFSHFPTDRGASAFSSWRTNPYVRAFVLFPLGVLVVGLLTAVFSWGATIGFSGVVFAFAGFALVRYPLATVLAVSAREVISLLWTVIRDPIVFASASPSFSPPWWAGIAVQGHMFGFLIGAVLASVLVMRRDNRPSAARIWFGAVLLASSMSLWAVWWYGAVDDFVLYRAAGVLLVATLAIILTVVVRADDRTLVRDVSTRKAAFAVLLLPVVTMSLVAVPVNVTTVADADLPGDPVEIRGYEVTYAEDVTNERVAGVDFPYFAAATNVSASGVIVANEDRQIWTEQVSAGELGFYGDRSVKVGGVGWTERVTVHRRGWVASGGSAVYNVYVVPPDGDSRHVFASESSTADPRIGGRKVRVDAAGGGFGLEVLRNDSVVESVQIPGENETAMAGGLTFVRNGTRVYAEYGNTSVQVASEETYE</sequence>
<feature type="transmembrane region" description="Helical" evidence="5">
    <location>
        <begin position="308"/>
        <end position="328"/>
    </location>
</feature>
<evidence type="ECO:0000256" key="4">
    <source>
        <dbReference type="ARBA" id="ARBA00023136"/>
    </source>
</evidence>
<dbReference type="OrthoDB" id="205691at2157"/>
<evidence type="ECO:0000256" key="3">
    <source>
        <dbReference type="ARBA" id="ARBA00022989"/>
    </source>
</evidence>
<dbReference type="Gene3D" id="1.20.1540.10">
    <property type="entry name" value="Rhomboid-like"/>
    <property type="match status" value="1"/>
</dbReference>
<feature type="transmembrane region" description="Helical" evidence="5">
    <location>
        <begin position="124"/>
        <end position="146"/>
    </location>
</feature>
<dbReference type="AlphaFoldDB" id="A0A6B0SJ58"/>
<comment type="caution">
    <text evidence="7">The sequence shown here is derived from an EMBL/GenBank/DDBJ whole genome shotgun (WGS) entry which is preliminary data.</text>
</comment>
<protein>
    <submittedName>
        <fullName evidence="7">Rhomboid family intramembrane serine protease</fullName>
    </submittedName>
</protein>
<evidence type="ECO:0000259" key="6">
    <source>
        <dbReference type="Pfam" id="PF01694"/>
    </source>
</evidence>
<dbReference type="RefSeq" id="WP_159527276.1">
    <property type="nucleotide sequence ID" value="NZ_WUUU01000159.1"/>
</dbReference>
<feature type="transmembrane region" description="Helical" evidence="5">
    <location>
        <begin position="190"/>
        <end position="211"/>
    </location>
</feature>
<dbReference type="GO" id="GO:0006508">
    <property type="term" value="P:proteolysis"/>
    <property type="evidence" value="ECO:0007669"/>
    <property type="project" value="UniProtKB-KW"/>
</dbReference>
<evidence type="ECO:0000313" key="7">
    <source>
        <dbReference type="EMBL" id="MXR21844.1"/>
    </source>
</evidence>
<feature type="transmembrane region" description="Helical" evidence="5">
    <location>
        <begin position="272"/>
        <end position="296"/>
    </location>
</feature>
<organism evidence="7 8">
    <name type="scientific">Halobacterium bonnevillei</name>
    <dbReference type="NCBI Taxonomy" id="2692200"/>
    <lineage>
        <taxon>Archaea</taxon>
        <taxon>Methanobacteriati</taxon>
        <taxon>Methanobacteriota</taxon>
        <taxon>Stenosarchaea group</taxon>
        <taxon>Halobacteria</taxon>
        <taxon>Halobacteriales</taxon>
        <taxon>Halobacteriaceae</taxon>
        <taxon>Halobacterium</taxon>
    </lineage>
</organism>
<reference evidence="7 8" key="1">
    <citation type="submission" date="2019-12" db="EMBL/GenBank/DDBJ databases">
        <title>Isolation and characterization of three novel carbon monoxide-oxidizing members of Halobacteria from salione crusts and soils.</title>
        <authorList>
            <person name="Myers M.R."/>
            <person name="King G.M."/>
        </authorList>
    </citation>
    <scope>NUCLEOTIDE SEQUENCE [LARGE SCALE GENOMIC DNA]</scope>
    <source>
        <strain evidence="7 8">PCN9</strain>
    </source>
</reference>
<evidence type="ECO:0000256" key="5">
    <source>
        <dbReference type="SAM" id="Phobius"/>
    </source>
</evidence>
<dbReference type="InterPro" id="IPR022764">
    <property type="entry name" value="Peptidase_S54_rhomboid_dom"/>
</dbReference>
<dbReference type="InterPro" id="IPR035952">
    <property type="entry name" value="Rhomboid-like_sf"/>
</dbReference>
<keyword evidence="7" id="KW-0645">Protease</keyword>
<feature type="domain" description="Peptidase S54 rhomboid" evidence="6">
    <location>
        <begin position="139"/>
        <end position="296"/>
    </location>
</feature>
<dbReference type="SUPFAM" id="SSF144091">
    <property type="entry name" value="Rhomboid-like"/>
    <property type="match status" value="1"/>
</dbReference>
<keyword evidence="8" id="KW-1185">Reference proteome</keyword>
<feature type="transmembrane region" description="Helical" evidence="5">
    <location>
        <begin position="152"/>
        <end position="170"/>
    </location>
</feature>
<evidence type="ECO:0000256" key="1">
    <source>
        <dbReference type="ARBA" id="ARBA00004141"/>
    </source>
</evidence>
<feature type="transmembrane region" description="Helical" evidence="5">
    <location>
        <begin position="371"/>
        <end position="390"/>
    </location>
</feature>
<keyword evidence="4 5" id="KW-0472">Membrane</keyword>
<dbReference type="GO" id="GO:0004252">
    <property type="term" value="F:serine-type endopeptidase activity"/>
    <property type="evidence" value="ECO:0007669"/>
    <property type="project" value="InterPro"/>
</dbReference>
<dbReference type="Pfam" id="PF01694">
    <property type="entry name" value="Rhomboid"/>
    <property type="match status" value="1"/>
</dbReference>
<keyword evidence="2 5" id="KW-0812">Transmembrane</keyword>
<name>A0A6B0SJ58_9EURY</name>
<keyword evidence="3 5" id="KW-1133">Transmembrane helix</keyword>
<feature type="transmembrane region" description="Helical" evidence="5">
    <location>
        <begin position="334"/>
        <end position="355"/>
    </location>
</feature>
<feature type="transmembrane region" description="Helical" evidence="5">
    <location>
        <begin position="90"/>
        <end position="112"/>
    </location>
</feature>